<feature type="transmembrane region" description="Helical" evidence="3">
    <location>
        <begin position="6"/>
        <end position="24"/>
    </location>
</feature>
<organism evidence="5 6">
    <name type="scientific">Hydrogenimonas cancrithermarum</name>
    <dbReference type="NCBI Taxonomy" id="2993563"/>
    <lineage>
        <taxon>Bacteria</taxon>
        <taxon>Pseudomonadati</taxon>
        <taxon>Campylobacterota</taxon>
        <taxon>Epsilonproteobacteria</taxon>
        <taxon>Campylobacterales</taxon>
        <taxon>Hydrogenimonadaceae</taxon>
        <taxon>Hydrogenimonas</taxon>
    </lineage>
</organism>
<proteinExistence type="predicted"/>
<name>A0ABM8FNN0_9BACT</name>
<dbReference type="SUPFAM" id="SSF55073">
    <property type="entry name" value="Nucleotide cyclase"/>
    <property type="match status" value="1"/>
</dbReference>
<keyword evidence="3" id="KW-0812">Transmembrane</keyword>
<evidence type="ECO:0000256" key="2">
    <source>
        <dbReference type="ARBA" id="ARBA00034247"/>
    </source>
</evidence>
<dbReference type="InterPro" id="IPR029787">
    <property type="entry name" value="Nucleotide_cyclase"/>
</dbReference>
<gene>
    <name evidence="5" type="ORF">HCR_18030</name>
</gene>
<accession>A0ABM8FNN0</accession>
<dbReference type="InterPro" id="IPR000160">
    <property type="entry name" value="GGDEF_dom"/>
</dbReference>
<reference evidence="5 6" key="1">
    <citation type="submission" date="2023-03" db="EMBL/GenBank/DDBJ databases">
        <title>Description of Hydrogenimonas sp. ISO32.</title>
        <authorList>
            <person name="Mino S."/>
            <person name="Fukazawa S."/>
            <person name="Sawabe T."/>
        </authorList>
    </citation>
    <scope>NUCLEOTIDE SEQUENCE [LARGE SCALE GENOMIC DNA]</scope>
    <source>
        <strain evidence="5 6">ISO32</strain>
    </source>
</reference>
<dbReference type="NCBIfam" id="TIGR00254">
    <property type="entry name" value="GGDEF"/>
    <property type="match status" value="1"/>
</dbReference>
<protein>
    <recommendedName>
        <fullName evidence="1">diguanylate cyclase</fullName>
        <ecNumber evidence="1">2.7.7.65</ecNumber>
    </recommendedName>
</protein>
<sequence length="215" mass="24120">MIEILYGVIGVLATALIAVGTMWFRCRKALKASSAKVDALTEEVTAARSLDETTGAFNYPFFVKMANVQIKLARRHRWPVTLLIVDVDQLEKINLRYSFKTGDSVLKHLVETIRETVRSSDVLGRFGGSGIFVLLPECDTENIPTVYDRIEKRIDETPLMQGEKQIRYRTTAGAVTMYGIQIQLNRMMELAEDALGSAKEKKKSLVIFDKEGGEV</sequence>
<dbReference type="InterPro" id="IPR043128">
    <property type="entry name" value="Rev_trsase/Diguanyl_cyclase"/>
</dbReference>
<keyword evidence="6" id="KW-1185">Reference proteome</keyword>
<dbReference type="PANTHER" id="PTHR45138:SF9">
    <property type="entry name" value="DIGUANYLATE CYCLASE DGCM-RELATED"/>
    <property type="match status" value="1"/>
</dbReference>
<dbReference type="SMART" id="SM00267">
    <property type="entry name" value="GGDEF"/>
    <property type="match status" value="1"/>
</dbReference>
<dbReference type="Proteomes" id="UP001321445">
    <property type="component" value="Chromosome"/>
</dbReference>
<dbReference type="Pfam" id="PF00990">
    <property type="entry name" value="GGDEF"/>
    <property type="match status" value="1"/>
</dbReference>
<dbReference type="PROSITE" id="PS50887">
    <property type="entry name" value="GGDEF"/>
    <property type="match status" value="1"/>
</dbReference>
<comment type="catalytic activity">
    <reaction evidence="2">
        <text>2 GTP = 3',3'-c-di-GMP + 2 diphosphate</text>
        <dbReference type="Rhea" id="RHEA:24898"/>
        <dbReference type="ChEBI" id="CHEBI:33019"/>
        <dbReference type="ChEBI" id="CHEBI:37565"/>
        <dbReference type="ChEBI" id="CHEBI:58805"/>
        <dbReference type="EC" id="2.7.7.65"/>
    </reaction>
</comment>
<evidence type="ECO:0000313" key="6">
    <source>
        <dbReference type="Proteomes" id="UP001321445"/>
    </source>
</evidence>
<keyword evidence="3" id="KW-0472">Membrane</keyword>
<evidence type="ECO:0000313" key="5">
    <source>
        <dbReference type="EMBL" id="BDY13491.1"/>
    </source>
</evidence>
<dbReference type="CDD" id="cd01949">
    <property type="entry name" value="GGDEF"/>
    <property type="match status" value="1"/>
</dbReference>
<dbReference type="InterPro" id="IPR050469">
    <property type="entry name" value="Diguanylate_Cyclase"/>
</dbReference>
<dbReference type="EMBL" id="AP027370">
    <property type="protein sequence ID" value="BDY13491.1"/>
    <property type="molecule type" value="Genomic_DNA"/>
</dbReference>
<dbReference type="EC" id="2.7.7.65" evidence="1"/>
<dbReference type="PANTHER" id="PTHR45138">
    <property type="entry name" value="REGULATORY COMPONENTS OF SENSORY TRANSDUCTION SYSTEM"/>
    <property type="match status" value="1"/>
</dbReference>
<feature type="domain" description="GGDEF" evidence="4">
    <location>
        <begin position="78"/>
        <end position="210"/>
    </location>
</feature>
<evidence type="ECO:0000256" key="3">
    <source>
        <dbReference type="SAM" id="Phobius"/>
    </source>
</evidence>
<evidence type="ECO:0000259" key="4">
    <source>
        <dbReference type="PROSITE" id="PS50887"/>
    </source>
</evidence>
<dbReference type="Gene3D" id="3.30.70.270">
    <property type="match status" value="1"/>
</dbReference>
<evidence type="ECO:0000256" key="1">
    <source>
        <dbReference type="ARBA" id="ARBA00012528"/>
    </source>
</evidence>
<keyword evidence="3" id="KW-1133">Transmembrane helix</keyword>
<dbReference type="RefSeq" id="WP_286336440.1">
    <property type="nucleotide sequence ID" value="NZ_AP027370.1"/>
</dbReference>